<dbReference type="Gene3D" id="1.10.10.10">
    <property type="entry name" value="Winged helix-like DNA-binding domain superfamily/Winged helix DNA-binding domain"/>
    <property type="match status" value="1"/>
</dbReference>
<dbReference type="Pfam" id="PF10400">
    <property type="entry name" value="Vir_act_alpha_C"/>
    <property type="match status" value="1"/>
</dbReference>
<dbReference type="InterPro" id="IPR005149">
    <property type="entry name" value="Tscrpt_reg_PadR_N"/>
</dbReference>
<dbReference type="Proteomes" id="UP000564496">
    <property type="component" value="Unassembled WGS sequence"/>
</dbReference>
<keyword evidence="4" id="KW-1185">Reference proteome</keyword>
<dbReference type="RefSeq" id="WP_179657360.1">
    <property type="nucleotide sequence ID" value="NZ_JACBZR010000001.1"/>
</dbReference>
<sequence>MSLRHAILTALLERPSSGLDLTRRFDRSIRFFWSATHQQVYRELAKLESEGLVRTVPQPPSRGSRKEYEVLDNGRDDLLAWVGQSEGPKPIRDPLLVRLRAAAALAQGRESMLAEMRLHRAEHQRQLDEYLEIADRDFKKDDLDEAGQMRGLILKAGIGLEEFWISWLEDAIADISVMSDVSTERS</sequence>
<protein>
    <submittedName>
        <fullName evidence="3">DNA-binding PadR family transcriptional regulator</fullName>
    </submittedName>
</protein>
<evidence type="ECO:0000259" key="1">
    <source>
        <dbReference type="Pfam" id="PF03551"/>
    </source>
</evidence>
<evidence type="ECO:0000313" key="3">
    <source>
        <dbReference type="EMBL" id="NYI76749.1"/>
    </source>
</evidence>
<dbReference type="EMBL" id="JACBZR010000001">
    <property type="protein sequence ID" value="NYI76749.1"/>
    <property type="molecule type" value="Genomic_DNA"/>
</dbReference>
<dbReference type="InterPro" id="IPR036390">
    <property type="entry name" value="WH_DNA-bd_sf"/>
</dbReference>
<keyword evidence="3" id="KW-0238">DNA-binding</keyword>
<dbReference type="Gene3D" id="6.10.140.190">
    <property type="match status" value="1"/>
</dbReference>
<dbReference type="PANTHER" id="PTHR43252:SF4">
    <property type="entry name" value="TRANSCRIPTIONAL REGULATORY PROTEIN"/>
    <property type="match status" value="1"/>
</dbReference>
<reference evidence="3 4" key="1">
    <citation type="submission" date="2020-07" db="EMBL/GenBank/DDBJ databases">
        <title>Sequencing the genomes of 1000 actinobacteria strains.</title>
        <authorList>
            <person name="Klenk H.-P."/>
        </authorList>
    </citation>
    <scope>NUCLEOTIDE SEQUENCE [LARGE SCALE GENOMIC DNA]</scope>
    <source>
        <strain evidence="3 4">DSM 26487</strain>
    </source>
</reference>
<comment type="caution">
    <text evidence="3">The sequence shown here is derived from an EMBL/GenBank/DDBJ whole genome shotgun (WGS) entry which is preliminary data.</text>
</comment>
<feature type="domain" description="Transcription regulator PadR C-terminal" evidence="2">
    <location>
        <begin position="91"/>
        <end position="174"/>
    </location>
</feature>
<dbReference type="InterPro" id="IPR036388">
    <property type="entry name" value="WH-like_DNA-bd_sf"/>
</dbReference>
<name>A0A7Z0DJV1_9ACTN</name>
<gene>
    <name evidence="3" type="ORF">BJ988_001397</name>
</gene>
<dbReference type="PANTHER" id="PTHR43252">
    <property type="entry name" value="TRANSCRIPTIONAL REGULATOR YQJI"/>
    <property type="match status" value="1"/>
</dbReference>
<evidence type="ECO:0000313" key="4">
    <source>
        <dbReference type="Proteomes" id="UP000564496"/>
    </source>
</evidence>
<feature type="domain" description="Transcription regulator PadR N-terminal" evidence="1">
    <location>
        <begin position="7"/>
        <end position="78"/>
    </location>
</feature>
<dbReference type="GO" id="GO:0003677">
    <property type="term" value="F:DNA binding"/>
    <property type="evidence" value="ECO:0007669"/>
    <property type="project" value="UniProtKB-KW"/>
</dbReference>
<organism evidence="3 4">
    <name type="scientific">Nocardioides panzhihuensis</name>
    <dbReference type="NCBI Taxonomy" id="860243"/>
    <lineage>
        <taxon>Bacteria</taxon>
        <taxon>Bacillati</taxon>
        <taxon>Actinomycetota</taxon>
        <taxon>Actinomycetes</taxon>
        <taxon>Propionibacteriales</taxon>
        <taxon>Nocardioidaceae</taxon>
        <taxon>Nocardioides</taxon>
    </lineage>
</organism>
<accession>A0A7Z0DJV1</accession>
<dbReference type="InterPro" id="IPR018309">
    <property type="entry name" value="Tscrpt_reg_PadR_C"/>
</dbReference>
<dbReference type="SUPFAM" id="SSF46785">
    <property type="entry name" value="Winged helix' DNA-binding domain"/>
    <property type="match status" value="1"/>
</dbReference>
<evidence type="ECO:0000259" key="2">
    <source>
        <dbReference type="Pfam" id="PF10400"/>
    </source>
</evidence>
<proteinExistence type="predicted"/>
<dbReference type="AlphaFoldDB" id="A0A7Z0DJV1"/>
<dbReference type="Pfam" id="PF03551">
    <property type="entry name" value="PadR"/>
    <property type="match status" value="1"/>
</dbReference>